<dbReference type="InterPro" id="IPR036259">
    <property type="entry name" value="MFS_trans_sf"/>
</dbReference>
<keyword evidence="3 6" id="KW-1133">Transmembrane helix</keyword>
<comment type="subcellular location">
    <subcellularLocation>
        <location evidence="1">Membrane</location>
        <topology evidence="1">Multi-pass membrane protein</topology>
    </subcellularLocation>
</comment>
<feature type="transmembrane region" description="Helical" evidence="6">
    <location>
        <begin position="96"/>
        <end position="113"/>
    </location>
</feature>
<dbReference type="InterPro" id="IPR011701">
    <property type="entry name" value="MFS"/>
</dbReference>
<dbReference type="Gene3D" id="1.20.1250.20">
    <property type="entry name" value="MFS general substrate transporter like domains"/>
    <property type="match status" value="1"/>
</dbReference>
<keyword evidence="9" id="KW-1185">Reference proteome</keyword>
<feature type="transmembrane region" description="Helical" evidence="6">
    <location>
        <begin position="434"/>
        <end position="457"/>
    </location>
</feature>
<dbReference type="Pfam" id="PF07690">
    <property type="entry name" value="MFS_1"/>
    <property type="match status" value="1"/>
</dbReference>
<proteinExistence type="predicted"/>
<dbReference type="PROSITE" id="PS50850">
    <property type="entry name" value="MFS"/>
    <property type="match status" value="1"/>
</dbReference>
<feature type="transmembrane region" description="Helical" evidence="6">
    <location>
        <begin position="503"/>
        <end position="526"/>
    </location>
</feature>
<evidence type="ECO:0000256" key="6">
    <source>
        <dbReference type="SAM" id="Phobius"/>
    </source>
</evidence>
<dbReference type="GO" id="GO:0022857">
    <property type="term" value="F:transmembrane transporter activity"/>
    <property type="evidence" value="ECO:0007669"/>
    <property type="project" value="InterPro"/>
</dbReference>
<feature type="compositionally biased region" description="Acidic residues" evidence="5">
    <location>
        <begin position="64"/>
        <end position="76"/>
    </location>
</feature>
<dbReference type="Proteomes" id="UP000700596">
    <property type="component" value="Unassembled WGS sequence"/>
</dbReference>
<dbReference type="AlphaFoldDB" id="A0A9P9DF11"/>
<feature type="region of interest" description="Disordered" evidence="5">
    <location>
        <begin position="28"/>
        <end position="82"/>
    </location>
</feature>
<evidence type="ECO:0000313" key="9">
    <source>
        <dbReference type="Proteomes" id="UP000700596"/>
    </source>
</evidence>
<sequence>MFSHPKPRQSDEESWRDSIQLPRFSFETAKSQRLLDPEDMFHDDDSPREAEGREKSIHRMLRNDDDDDDEDAEEIVSWDGPNDPEKPLNWSWKKKWLTTILMSMFTFISPFSSTMVTPVLQDIGDEFNISEGFLRQLVMTIFMLGFAQGPFVLGPLSEVFGRVKVLQLANCVYLIFNIACGFAQTQTQMLVFRLLSGIGGSAPQAVRNGVLADIWSKDERGKGQTIYGMLAFIGPCVAPICGAYISQSTSWRWIFWSTSIFDAIVQILALFWLSETYEPVLLIRKVNGIKKEEPGRRVRTEFDSKQRLSKVLRKRLTLPLIMMFTHPAVQITSLYRAYLYGLMYFVLSTFPFVWVDTYEFAKGPASLNYLSLCTGFVIGLLISEKLLDGLYARLKKKHNLTSGPPEWRVPPMLIGIVLCPLGLLLYGWPAQYRLHFIIPNIGAAILALGLIISFQCCQAYTVDAYSHHYAASAAAVSAFTRTMCGFSFPLFAPAMYARLGLGWGNSLLAFLTMGLAVLCPGVLWVWGKKIRQVSTRGLDVRLLEKD</sequence>
<protein>
    <submittedName>
        <fullName evidence="8">MFS multidrug transporter-like protein</fullName>
    </submittedName>
</protein>
<feature type="transmembrane region" description="Helical" evidence="6">
    <location>
        <begin position="367"/>
        <end position="387"/>
    </location>
</feature>
<dbReference type="EMBL" id="JAGMWT010000013">
    <property type="protein sequence ID" value="KAH7117551.1"/>
    <property type="molecule type" value="Genomic_DNA"/>
</dbReference>
<dbReference type="FunFam" id="1.20.1250.20:FF:000011">
    <property type="entry name" value="MFS multidrug transporter, putative"/>
    <property type="match status" value="1"/>
</dbReference>
<organism evidence="8 9">
    <name type="scientific">Dendryphion nanum</name>
    <dbReference type="NCBI Taxonomy" id="256645"/>
    <lineage>
        <taxon>Eukaryota</taxon>
        <taxon>Fungi</taxon>
        <taxon>Dikarya</taxon>
        <taxon>Ascomycota</taxon>
        <taxon>Pezizomycotina</taxon>
        <taxon>Dothideomycetes</taxon>
        <taxon>Pleosporomycetidae</taxon>
        <taxon>Pleosporales</taxon>
        <taxon>Torulaceae</taxon>
        <taxon>Dendryphion</taxon>
    </lineage>
</organism>
<evidence type="ECO:0000256" key="3">
    <source>
        <dbReference type="ARBA" id="ARBA00022989"/>
    </source>
</evidence>
<dbReference type="PANTHER" id="PTHR23502">
    <property type="entry name" value="MAJOR FACILITATOR SUPERFAMILY"/>
    <property type="match status" value="1"/>
</dbReference>
<dbReference type="CDD" id="cd17323">
    <property type="entry name" value="MFS_Tpo1_MDR_like"/>
    <property type="match status" value="1"/>
</dbReference>
<feature type="transmembrane region" description="Helical" evidence="6">
    <location>
        <begin position="469"/>
        <end position="491"/>
    </location>
</feature>
<feature type="transmembrane region" description="Helical" evidence="6">
    <location>
        <begin position="337"/>
        <end position="355"/>
    </location>
</feature>
<feature type="compositionally biased region" description="Basic and acidic residues" evidence="5">
    <location>
        <begin position="33"/>
        <end position="63"/>
    </location>
</feature>
<feature type="domain" description="Major facilitator superfamily (MFS) profile" evidence="7">
    <location>
        <begin position="98"/>
        <end position="531"/>
    </location>
</feature>
<name>A0A9P9DF11_9PLEO</name>
<evidence type="ECO:0000313" key="8">
    <source>
        <dbReference type="EMBL" id="KAH7117551.1"/>
    </source>
</evidence>
<comment type="caution">
    <text evidence="8">The sequence shown here is derived from an EMBL/GenBank/DDBJ whole genome shotgun (WGS) entry which is preliminary data.</text>
</comment>
<evidence type="ECO:0000256" key="2">
    <source>
        <dbReference type="ARBA" id="ARBA00022692"/>
    </source>
</evidence>
<evidence type="ECO:0000256" key="1">
    <source>
        <dbReference type="ARBA" id="ARBA00004141"/>
    </source>
</evidence>
<feature type="transmembrane region" description="Helical" evidence="6">
    <location>
        <begin position="407"/>
        <end position="428"/>
    </location>
</feature>
<feature type="transmembrane region" description="Helical" evidence="6">
    <location>
        <begin position="133"/>
        <end position="153"/>
    </location>
</feature>
<evidence type="ECO:0000259" key="7">
    <source>
        <dbReference type="PROSITE" id="PS50850"/>
    </source>
</evidence>
<evidence type="ECO:0000256" key="4">
    <source>
        <dbReference type="ARBA" id="ARBA00023136"/>
    </source>
</evidence>
<dbReference type="GO" id="GO:0016020">
    <property type="term" value="C:membrane"/>
    <property type="evidence" value="ECO:0007669"/>
    <property type="project" value="UniProtKB-SubCell"/>
</dbReference>
<reference evidence="8" key="1">
    <citation type="journal article" date="2021" name="Nat. Commun.">
        <title>Genetic determinants of endophytism in the Arabidopsis root mycobiome.</title>
        <authorList>
            <person name="Mesny F."/>
            <person name="Miyauchi S."/>
            <person name="Thiergart T."/>
            <person name="Pickel B."/>
            <person name="Atanasova L."/>
            <person name="Karlsson M."/>
            <person name="Huettel B."/>
            <person name="Barry K.W."/>
            <person name="Haridas S."/>
            <person name="Chen C."/>
            <person name="Bauer D."/>
            <person name="Andreopoulos W."/>
            <person name="Pangilinan J."/>
            <person name="LaButti K."/>
            <person name="Riley R."/>
            <person name="Lipzen A."/>
            <person name="Clum A."/>
            <person name="Drula E."/>
            <person name="Henrissat B."/>
            <person name="Kohler A."/>
            <person name="Grigoriev I.V."/>
            <person name="Martin F.M."/>
            <person name="Hacquard S."/>
        </authorList>
    </citation>
    <scope>NUCLEOTIDE SEQUENCE</scope>
    <source>
        <strain evidence="8">MPI-CAGE-CH-0243</strain>
    </source>
</reference>
<feature type="transmembrane region" description="Helical" evidence="6">
    <location>
        <begin position="253"/>
        <end position="274"/>
    </location>
</feature>
<gene>
    <name evidence="8" type="ORF">B0J11DRAFT_441653</name>
</gene>
<accession>A0A9P9DF11</accession>
<dbReference type="PANTHER" id="PTHR23502:SF60">
    <property type="entry name" value="MAJOR FACILITATOR SUPERFAMILY (MFS) PROFILE DOMAIN-CONTAINING PROTEIN-RELATED"/>
    <property type="match status" value="1"/>
</dbReference>
<dbReference type="SUPFAM" id="SSF103473">
    <property type="entry name" value="MFS general substrate transporter"/>
    <property type="match status" value="1"/>
</dbReference>
<keyword evidence="4 6" id="KW-0472">Membrane</keyword>
<dbReference type="OrthoDB" id="6770063at2759"/>
<feature type="transmembrane region" description="Helical" evidence="6">
    <location>
        <begin position="226"/>
        <end position="247"/>
    </location>
</feature>
<dbReference type="InterPro" id="IPR020846">
    <property type="entry name" value="MFS_dom"/>
</dbReference>
<keyword evidence="2 6" id="KW-0812">Transmembrane</keyword>
<evidence type="ECO:0000256" key="5">
    <source>
        <dbReference type="SAM" id="MobiDB-lite"/>
    </source>
</evidence>